<feature type="transmembrane region" description="Helical" evidence="2">
    <location>
        <begin position="426"/>
        <end position="452"/>
    </location>
</feature>
<feature type="region of interest" description="Disordered" evidence="1">
    <location>
        <begin position="503"/>
        <end position="526"/>
    </location>
</feature>
<dbReference type="Pfam" id="PF04087">
    <property type="entry name" value="DUF389"/>
    <property type="match status" value="1"/>
</dbReference>
<accession>A0A8S1AS16</accession>
<protein>
    <submittedName>
        <fullName evidence="3">Uncharacterized protein</fullName>
    </submittedName>
</protein>
<reference evidence="3 4" key="1">
    <citation type="submission" date="2020-04" db="EMBL/GenBank/DDBJ databases">
        <authorList>
            <person name="Wallbank WR R."/>
            <person name="Pardo Diaz C."/>
            <person name="Kozak K."/>
            <person name="Martin S."/>
            <person name="Jiggins C."/>
            <person name="Moest M."/>
            <person name="Warren A I."/>
            <person name="Byers J.R.P. K."/>
            <person name="Montejo-Kovacevich G."/>
            <person name="Yen C E."/>
        </authorList>
    </citation>
    <scope>NUCLEOTIDE SEQUENCE [LARGE SCALE GENOMIC DNA]</scope>
</reference>
<keyword evidence="2" id="KW-1133">Transmembrane helix</keyword>
<name>A0A8S1AS16_ARCPL</name>
<feature type="transmembrane region" description="Helical" evidence="2">
    <location>
        <begin position="249"/>
        <end position="269"/>
    </location>
</feature>
<feature type="transmembrane region" description="Helical" evidence="2">
    <location>
        <begin position="310"/>
        <end position="336"/>
    </location>
</feature>
<comment type="caution">
    <text evidence="3">The sequence shown here is derived from an EMBL/GenBank/DDBJ whole genome shotgun (WGS) entry which is preliminary data.</text>
</comment>
<keyword evidence="4" id="KW-1185">Reference proteome</keyword>
<dbReference type="PANTHER" id="PTHR20992">
    <property type="entry name" value="AT15442P-RELATED"/>
    <property type="match status" value="1"/>
</dbReference>
<gene>
    <name evidence="3" type="ORF">APLA_LOCUS11342</name>
</gene>
<evidence type="ECO:0000256" key="2">
    <source>
        <dbReference type="SAM" id="Phobius"/>
    </source>
</evidence>
<evidence type="ECO:0000313" key="3">
    <source>
        <dbReference type="EMBL" id="CAB3247608.1"/>
    </source>
</evidence>
<dbReference type="InterPro" id="IPR005240">
    <property type="entry name" value="DUF389"/>
</dbReference>
<feature type="compositionally biased region" description="Basic and acidic residues" evidence="1">
    <location>
        <begin position="503"/>
        <end position="516"/>
    </location>
</feature>
<evidence type="ECO:0000313" key="4">
    <source>
        <dbReference type="Proteomes" id="UP000494106"/>
    </source>
</evidence>
<dbReference type="Proteomes" id="UP000494106">
    <property type="component" value="Unassembled WGS sequence"/>
</dbReference>
<keyword evidence="2" id="KW-0472">Membrane</keyword>
<feature type="compositionally biased region" description="Polar residues" evidence="1">
    <location>
        <begin position="517"/>
        <end position="526"/>
    </location>
</feature>
<keyword evidence="2" id="KW-0812">Transmembrane</keyword>
<evidence type="ECO:0000256" key="1">
    <source>
        <dbReference type="SAM" id="MobiDB-lite"/>
    </source>
</evidence>
<dbReference type="OrthoDB" id="543859at2759"/>
<dbReference type="AlphaFoldDB" id="A0A8S1AS16"/>
<dbReference type="EMBL" id="CADEBC010000531">
    <property type="protein sequence ID" value="CAB3247608.1"/>
    <property type="molecule type" value="Genomic_DNA"/>
</dbReference>
<proteinExistence type="predicted"/>
<feature type="transmembrane region" description="Helical" evidence="2">
    <location>
        <begin position="275"/>
        <end position="298"/>
    </location>
</feature>
<feature type="transmembrane region" description="Helical" evidence="2">
    <location>
        <begin position="382"/>
        <end position="406"/>
    </location>
</feature>
<organism evidence="3 4">
    <name type="scientific">Arctia plantaginis</name>
    <name type="common">Wood tiger moth</name>
    <name type="synonym">Phalaena plantaginis</name>
    <dbReference type="NCBI Taxonomy" id="874455"/>
    <lineage>
        <taxon>Eukaryota</taxon>
        <taxon>Metazoa</taxon>
        <taxon>Ecdysozoa</taxon>
        <taxon>Arthropoda</taxon>
        <taxon>Hexapoda</taxon>
        <taxon>Insecta</taxon>
        <taxon>Pterygota</taxon>
        <taxon>Neoptera</taxon>
        <taxon>Endopterygota</taxon>
        <taxon>Lepidoptera</taxon>
        <taxon>Glossata</taxon>
        <taxon>Ditrysia</taxon>
        <taxon>Noctuoidea</taxon>
        <taxon>Erebidae</taxon>
        <taxon>Arctiinae</taxon>
        <taxon>Arctia</taxon>
    </lineage>
</organism>
<sequence>MAGVLFIVNVPKKEYENHLRENTNSNLIVEKEKVEKVSKVIDELKEKQLECKNIDMCKSTNNLYQHRDVNSETCKFNSESIPVDGFYNNRKVVVWDEIKQALKPNKNKLKISRPVRSVDVLAAFRQDTPLETILQEIVSRLDIKNAAWNSTRGDKFWQVTFSIESGNLSEELLQVLRTFGIGSRHQSSVSLLPCALYYKSDDRIPTTTEIEDAVPDSGSNTAWSRFSTSVRARTNLAQVLHDVRANGTLTFDWVFMLLVAAFVAAIGLIENSTVILVASMLISPLMGPITTGTLGTAVRDRSLQLMGVKNEFLGLFLVLVVGFLAGLIICGLDELYGVVEEWPTGEMLGRCAHRSLWIGILVAIPSGAGCALAVLGDYTASLVGVAISASLLPPAVNAGLLWSMALTRLVVKSEKQHWLVHQPSELALLGTASLCLTLVNIVCIFLAGVAVYKVKEVSPLERRDISWWRANKDRFNATIKQNKEESLNWDAYTQWCTNSLERKEKQNATEKEKDSNRPSPLHSQTVTFRKETALIRRLRAHNMETYCHRLQLEDNYIPLNSQMNADLQMQIESHAKNGKLQNTDEENPMKSIEEPAADNVYSGYYNFAYHNDHSKTSSEAPTLEPSLNVTVDKSNYVISNNKTFDV</sequence>
<feature type="transmembrane region" description="Helical" evidence="2">
    <location>
        <begin position="356"/>
        <end position="375"/>
    </location>
</feature>
<dbReference type="PANTHER" id="PTHR20992:SF9">
    <property type="entry name" value="AT15442P-RELATED"/>
    <property type="match status" value="1"/>
</dbReference>